<dbReference type="RefSeq" id="WP_154570449.1">
    <property type="nucleotide sequence ID" value="NZ_VWSJ01000007.1"/>
</dbReference>
<evidence type="ECO:0000313" key="5">
    <source>
        <dbReference type="Proteomes" id="UP000476338"/>
    </source>
</evidence>
<organism evidence="4 5">
    <name type="scientific">Campylobacter portucalensis</name>
    <dbReference type="NCBI Taxonomy" id="2608384"/>
    <lineage>
        <taxon>Bacteria</taxon>
        <taxon>Pseudomonadati</taxon>
        <taxon>Campylobacterota</taxon>
        <taxon>Epsilonproteobacteria</taxon>
        <taxon>Campylobacterales</taxon>
        <taxon>Campylobacteraceae</taxon>
        <taxon>Campylobacter</taxon>
    </lineage>
</organism>
<dbReference type="SUPFAM" id="SSF53335">
    <property type="entry name" value="S-adenosyl-L-methionine-dependent methyltransferases"/>
    <property type="match status" value="1"/>
</dbReference>
<evidence type="ECO:0000256" key="1">
    <source>
        <dbReference type="ARBA" id="ARBA00022603"/>
    </source>
</evidence>
<sequence>MDVEKRKIYLDETLDQEILQNDKAFFDESYYRNAVGTSEIKELLGEGVFSNPKPEYIIFKLIDLTTQPNDLVLDFHLGSRVIIMTVANSTVKSRV</sequence>
<dbReference type="Proteomes" id="UP000476338">
    <property type="component" value="Unassembled WGS sequence"/>
</dbReference>
<dbReference type="Pfam" id="PF01555">
    <property type="entry name" value="N6_N4_Mtase"/>
    <property type="match status" value="1"/>
</dbReference>
<dbReference type="GO" id="GO:0003677">
    <property type="term" value="F:DNA binding"/>
    <property type="evidence" value="ECO:0007669"/>
    <property type="project" value="InterPro"/>
</dbReference>
<evidence type="ECO:0000259" key="3">
    <source>
        <dbReference type="Pfam" id="PF01555"/>
    </source>
</evidence>
<dbReference type="GO" id="GO:0032259">
    <property type="term" value="P:methylation"/>
    <property type="evidence" value="ECO:0007669"/>
    <property type="project" value="UniProtKB-KW"/>
</dbReference>
<evidence type="ECO:0000313" key="4">
    <source>
        <dbReference type="EMBL" id="MSN96183.1"/>
    </source>
</evidence>
<dbReference type="GO" id="GO:0008170">
    <property type="term" value="F:N-methyltransferase activity"/>
    <property type="evidence" value="ECO:0007669"/>
    <property type="project" value="InterPro"/>
</dbReference>
<evidence type="ECO:0000256" key="2">
    <source>
        <dbReference type="ARBA" id="ARBA00022679"/>
    </source>
</evidence>
<dbReference type="EMBL" id="VWSJ01000007">
    <property type="protein sequence ID" value="MSN96183.1"/>
    <property type="molecule type" value="Genomic_DNA"/>
</dbReference>
<gene>
    <name evidence="4" type="ORF">F1B92_03065</name>
</gene>
<reference evidence="4 5" key="2">
    <citation type="submission" date="2020-03" db="EMBL/GenBank/DDBJ databases">
        <title>Campylobacter portucalensis sp. nov., a new species of Campylobacter isolated from the reproductive tract of bulls.</title>
        <authorList>
            <person name="Silva M.F."/>
            <person name="Pereira G."/>
            <person name="Carneiro C."/>
            <person name="Hemphill A."/>
            <person name="Mateus L."/>
            <person name="Lopes-Da-Costa L."/>
            <person name="Silva E."/>
        </authorList>
    </citation>
    <scope>NUCLEOTIDE SEQUENCE [LARGE SCALE GENOMIC DNA]</scope>
    <source>
        <strain evidence="4 5">FMV-PI01</strain>
    </source>
</reference>
<keyword evidence="2 4" id="KW-0808">Transferase</keyword>
<dbReference type="InterPro" id="IPR029063">
    <property type="entry name" value="SAM-dependent_MTases_sf"/>
</dbReference>
<comment type="caution">
    <text evidence="4">The sequence shown here is derived from an EMBL/GenBank/DDBJ whole genome shotgun (WGS) entry which is preliminary data.</text>
</comment>
<dbReference type="InterPro" id="IPR002941">
    <property type="entry name" value="DNA_methylase_N4/N6"/>
</dbReference>
<keyword evidence="1 4" id="KW-0489">Methyltransferase</keyword>
<keyword evidence="5" id="KW-1185">Reference proteome</keyword>
<feature type="domain" description="DNA methylase N-4/N-6" evidence="3">
    <location>
        <begin position="38"/>
        <end position="86"/>
    </location>
</feature>
<dbReference type="Gene3D" id="3.40.50.150">
    <property type="entry name" value="Vaccinia Virus protein VP39"/>
    <property type="match status" value="1"/>
</dbReference>
<dbReference type="AlphaFoldDB" id="A0A6L5WK02"/>
<name>A0A6L5WK02_9BACT</name>
<reference evidence="4 5" key="1">
    <citation type="submission" date="2019-09" db="EMBL/GenBank/DDBJ databases">
        <authorList>
            <person name="Silva M."/>
            <person name="Pereira G."/>
            <person name="Lopes-Da-Costa L."/>
            <person name="Silva E."/>
        </authorList>
    </citation>
    <scope>NUCLEOTIDE SEQUENCE [LARGE SCALE GENOMIC DNA]</scope>
    <source>
        <strain evidence="4 5">FMV-PI01</strain>
    </source>
</reference>
<proteinExistence type="predicted"/>
<protein>
    <submittedName>
        <fullName evidence="4">Site-specific DNA-methyltransferase</fullName>
    </submittedName>
</protein>
<accession>A0A6L5WK02</accession>